<dbReference type="InterPro" id="IPR036909">
    <property type="entry name" value="Cyt_c-like_dom_sf"/>
</dbReference>
<name>A0A5B9EBS9_9BACT</name>
<dbReference type="EMBL" id="CP042806">
    <property type="protein sequence ID" value="QEE29084.1"/>
    <property type="molecule type" value="Genomic_DNA"/>
</dbReference>
<dbReference type="GO" id="GO:0009055">
    <property type="term" value="F:electron transfer activity"/>
    <property type="evidence" value="ECO:0007669"/>
    <property type="project" value="InterPro"/>
</dbReference>
<feature type="domain" description="Cytochrome c" evidence="5">
    <location>
        <begin position="154"/>
        <end position="283"/>
    </location>
</feature>
<dbReference type="PANTHER" id="PTHR33751:SF1">
    <property type="entry name" value="CBB3-TYPE CYTOCHROME C OXIDASE SUBUNIT FIXP"/>
    <property type="match status" value="1"/>
</dbReference>
<feature type="domain" description="Cytochrome c" evidence="5">
    <location>
        <begin position="52"/>
        <end position="132"/>
    </location>
</feature>
<sequence length="283" mass="30680">MPESNRSRSSSRRIAAAILLLIPAGITLYSVAQHIETSKFNEAPMRPVDPPQVVAAGKVLYEKHCESCHSADLRGKENVGPNILRSQDALVDMHGESLEPIIRGEKAGLTNHRILTEKDDVAAVAAYVRSILSEIGSQGRAPGDALRSPNILVGDAASGQHYFEAKCTRCHSAEGDMKGIGKKISSPKTLQSAWIRGNHFGVPVPVITATVQEPGKPAVEGTAIHVDDFLVTVKLQDGTLQSIRRTPQTKVEVHDPLEAHRNLLPTYTDKDIHDVTAYLVTLK</sequence>
<reference evidence="6 7" key="1">
    <citation type="submission" date="2019-08" db="EMBL/GenBank/DDBJ databases">
        <title>Complete genome sequence of Terriglobus albidus strain ORNL.</title>
        <authorList>
            <person name="Podar M."/>
        </authorList>
    </citation>
    <scope>NUCLEOTIDE SEQUENCE [LARGE SCALE GENOMIC DNA]</scope>
    <source>
        <strain evidence="6 7">ORNL</strain>
    </source>
</reference>
<evidence type="ECO:0000256" key="2">
    <source>
        <dbReference type="ARBA" id="ARBA00022723"/>
    </source>
</evidence>
<accession>A0A5B9EBS9</accession>
<proteinExistence type="predicted"/>
<dbReference type="PANTHER" id="PTHR33751">
    <property type="entry name" value="CBB3-TYPE CYTOCHROME C OXIDASE SUBUNIT FIXP"/>
    <property type="match status" value="1"/>
</dbReference>
<dbReference type="Pfam" id="PF13442">
    <property type="entry name" value="Cytochrome_CBB3"/>
    <property type="match status" value="1"/>
</dbReference>
<protein>
    <submittedName>
        <fullName evidence="6">C-type cytochrome</fullName>
    </submittedName>
</protein>
<evidence type="ECO:0000259" key="5">
    <source>
        <dbReference type="PROSITE" id="PS51007"/>
    </source>
</evidence>
<dbReference type="GO" id="GO:0046872">
    <property type="term" value="F:metal ion binding"/>
    <property type="evidence" value="ECO:0007669"/>
    <property type="project" value="UniProtKB-KW"/>
</dbReference>
<evidence type="ECO:0000256" key="4">
    <source>
        <dbReference type="PROSITE-ProRule" id="PRU00433"/>
    </source>
</evidence>
<dbReference type="KEGG" id="talb:FTW19_14410"/>
<dbReference type="AlphaFoldDB" id="A0A5B9EBS9"/>
<dbReference type="Gene3D" id="1.10.760.10">
    <property type="entry name" value="Cytochrome c-like domain"/>
    <property type="match status" value="2"/>
</dbReference>
<keyword evidence="1 4" id="KW-0349">Heme</keyword>
<evidence type="ECO:0000256" key="1">
    <source>
        <dbReference type="ARBA" id="ARBA00022617"/>
    </source>
</evidence>
<dbReference type="Proteomes" id="UP000321820">
    <property type="component" value="Chromosome"/>
</dbReference>
<evidence type="ECO:0000313" key="7">
    <source>
        <dbReference type="Proteomes" id="UP000321820"/>
    </source>
</evidence>
<evidence type="ECO:0000313" key="6">
    <source>
        <dbReference type="EMBL" id="QEE29084.1"/>
    </source>
</evidence>
<dbReference type="PROSITE" id="PS51007">
    <property type="entry name" value="CYTC"/>
    <property type="match status" value="2"/>
</dbReference>
<gene>
    <name evidence="6" type="ORF">FTW19_14410</name>
</gene>
<keyword evidence="3 4" id="KW-0408">Iron</keyword>
<dbReference type="RefSeq" id="WP_147648283.1">
    <property type="nucleotide sequence ID" value="NZ_CP042806.1"/>
</dbReference>
<dbReference type="InterPro" id="IPR050597">
    <property type="entry name" value="Cytochrome_c_Oxidase_Subunit"/>
</dbReference>
<dbReference type="GO" id="GO:0020037">
    <property type="term" value="F:heme binding"/>
    <property type="evidence" value="ECO:0007669"/>
    <property type="project" value="InterPro"/>
</dbReference>
<keyword evidence="7" id="KW-1185">Reference proteome</keyword>
<keyword evidence="2 4" id="KW-0479">Metal-binding</keyword>
<organism evidence="6 7">
    <name type="scientific">Terriglobus albidus</name>
    <dbReference type="NCBI Taxonomy" id="1592106"/>
    <lineage>
        <taxon>Bacteria</taxon>
        <taxon>Pseudomonadati</taxon>
        <taxon>Acidobacteriota</taxon>
        <taxon>Terriglobia</taxon>
        <taxon>Terriglobales</taxon>
        <taxon>Acidobacteriaceae</taxon>
        <taxon>Terriglobus</taxon>
    </lineage>
</organism>
<dbReference type="OrthoDB" id="232040at2"/>
<dbReference type="SUPFAM" id="SSF46626">
    <property type="entry name" value="Cytochrome c"/>
    <property type="match status" value="2"/>
</dbReference>
<dbReference type="InterPro" id="IPR009056">
    <property type="entry name" value="Cyt_c-like_dom"/>
</dbReference>
<evidence type="ECO:0000256" key="3">
    <source>
        <dbReference type="ARBA" id="ARBA00023004"/>
    </source>
</evidence>